<feature type="transmembrane region" description="Helical" evidence="2">
    <location>
        <begin position="119"/>
        <end position="145"/>
    </location>
</feature>
<keyword evidence="2" id="KW-0812">Transmembrane</keyword>
<feature type="region of interest" description="Disordered" evidence="1">
    <location>
        <begin position="316"/>
        <end position="340"/>
    </location>
</feature>
<protein>
    <submittedName>
        <fullName evidence="3">Uncharacterized protein</fullName>
    </submittedName>
</protein>
<evidence type="ECO:0000256" key="1">
    <source>
        <dbReference type="SAM" id="MobiDB-lite"/>
    </source>
</evidence>
<reference evidence="3 4" key="1">
    <citation type="submission" date="2022-05" db="EMBL/GenBank/DDBJ databases">
        <authorList>
            <consortium name="Genoscope - CEA"/>
            <person name="William W."/>
        </authorList>
    </citation>
    <scope>NUCLEOTIDE SEQUENCE [LARGE SCALE GENOMIC DNA]</scope>
</reference>
<evidence type="ECO:0000256" key="2">
    <source>
        <dbReference type="SAM" id="Phobius"/>
    </source>
</evidence>
<gene>
    <name evidence="3" type="ORF">PMEA_00006416</name>
</gene>
<proteinExistence type="predicted"/>
<feature type="transmembrane region" description="Helical" evidence="2">
    <location>
        <begin position="85"/>
        <end position="107"/>
    </location>
</feature>
<evidence type="ECO:0000313" key="4">
    <source>
        <dbReference type="Proteomes" id="UP001159428"/>
    </source>
</evidence>
<dbReference type="EMBL" id="CALNXJ010000015">
    <property type="protein sequence ID" value="CAH3116402.1"/>
    <property type="molecule type" value="Genomic_DNA"/>
</dbReference>
<evidence type="ECO:0000313" key="3">
    <source>
        <dbReference type="EMBL" id="CAH3116402.1"/>
    </source>
</evidence>
<comment type="caution">
    <text evidence="3">The sequence shown here is derived from an EMBL/GenBank/DDBJ whole genome shotgun (WGS) entry which is preliminary data.</text>
</comment>
<feature type="non-terminal residue" evidence="3">
    <location>
        <position position="1"/>
    </location>
</feature>
<name>A0AAU9WJU3_9CNID</name>
<dbReference type="Proteomes" id="UP001159428">
    <property type="component" value="Unassembled WGS sequence"/>
</dbReference>
<keyword evidence="4" id="KW-1185">Reference proteome</keyword>
<dbReference type="AlphaFoldDB" id="A0AAU9WJU3"/>
<accession>A0AAU9WJU3</accession>
<keyword evidence="2" id="KW-0472">Membrane</keyword>
<keyword evidence="2" id="KW-1133">Transmembrane helix</keyword>
<organism evidence="3 4">
    <name type="scientific">Pocillopora meandrina</name>
    <dbReference type="NCBI Taxonomy" id="46732"/>
    <lineage>
        <taxon>Eukaryota</taxon>
        <taxon>Metazoa</taxon>
        <taxon>Cnidaria</taxon>
        <taxon>Anthozoa</taxon>
        <taxon>Hexacorallia</taxon>
        <taxon>Scleractinia</taxon>
        <taxon>Astrocoeniina</taxon>
        <taxon>Pocilloporidae</taxon>
        <taxon>Pocillopora</taxon>
    </lineage>
</organism>
<sequence>DTAREAIFNAWKADFAKLKQLANRNRPSPKEVKAWHVYGKVRYFVRRLDFPPQLANVRPFTDILGIVISGMGLHDAIKNQNKMGIVNNILGIVGCTVALGLFAAQTVAKHVASKVLAKLVGFIPVVGPILAIAFFLAPIIVQILWPRSLAIETANKLTEVASHELQGYRDQLARAQGFGWLYQINSGVLIESTKIRPNTPIKFFQPSCKTGTAPCDPKTAVYQSKRYFVLGEERRSTYSDSKFQLDVRYDFLGAPLERKFCGNTINVNTGSFREYIEFLSRRYRMATVGLVHRNVEIDTSAVPQYNDVDLSHFSARDEASKRERKTSHSDDTRAGHCEPESDRISIDELTRINPVHGQVKIDTGAGNDVFVMSGMVGRNEYTKNDFLVVDLGADGNLLSIGATLNIGGKRGSLSSGIFFDNSYGDGDLYFMKGDWGWRRVGNVKGVTIFKGSRLHDEVTMGTKGPFTVIQNEGANIYSFNMFDLEHFREKGQTLHFQIMDISNNVPEIRLWHQALDLVTHEIEADGLIKLILRSTNEVLAEVHLTGYMT</sequence>
<feature type="non-terminal residue" evidence="3">
    <location>
        <position position="549"/>
    </location>
</feature>